<evidence type="ECO:0000313" key="1">
    <source>
        <dbReference type="EMBL" id="MBM7556777.1"/>
    </source>
</evidence>
<accession>A0A939BPA4</accession>
<evidence type="ECO:0000313" key="2">
    <source>
        <dbReference type="Proteomes" id="UP000774000"/>
    </source>
</evidence>
<dbReference type="Gene3D" id="3.10.450.50">
    <property type="match status" value="1"/>
</dbReference>
<dbReference type="EMBL" id="JAFBDQ010000007">
    <property type="protein sequence ID" value="MBM7556777.1"/>
    <property type="molecule type" value="Genomic_DNA"/>
</dbReference>
<dbReference type="Pfam" id="PF02810">
    <property type="entry name" value="SEC-C"/>
    <property type="match status" value="1"/>
</dbReference>
<dbReference type="Proteomes" id="UP000774000">
    <property type="component" value="Unassembled WGS sequence"/>
</dbReference>
<organism evidence="1 2">
    <name type="scientific">Halanaerobacter jeridensis</name>
    <dbReference type="NCBI Taxonomy" id="706427"/>
    <lineage>
        <taxon>Bacteria</taxon>
        <taxon>Bacillati</taxon>
        <taxon>Bacillota</taxon>
        <taxon>Clostridia</taxon>
        <taxon>Halanaerobiales</taxon>
        <taxon>Halobacteroidaceae</taxon>
        <taxon>Halanaerobacter</taxon>
    </lineage>
</organism>
<comment type="caution">
    <text evidence="1">The sequence shown here is derived from an EMBL/GenBank/DDBJ whole genome shotgun (WGS) entry which is preliminary data.</text>
</comment>
<dbReference type="SUPFAM" id="SSF103642">
    <property type="entry name" value="Sec-C motif"/>
    <property type="match status" value="1"/>
</dbReference>
<dbReference type="RefSeq" id="WP_204701552.1">
    <property type="nucleotide sequence ID" value="NZ_JAFBDQ010000007.1"/>
</dbReference>
<gene>
    <name evidence="1" type="ORF">JOC47_001628</name>
</gene>
<keyword evidence="2" id="KW-1185">Reference proteome</keyword>
<proteinExistence type="predicted"/>
<name>A0A939BPA4_9FIRM</name>
<protein>
    <recommendedName>
        <fullName evidence="3">SEC-C motif-containing protein</fullName>
    </recommendedName>
</protein>
<sequence>MENNINWEVGRNELCPCGSGKKYKKCCLRKVEQEQSYNLAVDRVIDKVMSFFFEQEENYLSEVDAYVERYAQTFEIEVFDMPAELEFLAHFNFIFDCKLEEDKTVLELFKEELEHNLSKREQQVLEALIAARLKVYQVNDQLGIRYEVENLFQDESSFVINSEEEILPGDILVGRIVQMAEYAQLVGLYNVISFDYKEIVETELNGKWAKFRRDNNSSNWEEFSRCSSAQIWDLFFWLMEEPLDFSPIIYEVTYKVQSPQIVKERLLKLNNIIPEEEAEQQSLVWLAKEPDLDPDIRGDFIIEEDKLIYITPWEDQLELGKNLLETELSFLIEYDEECLLDLESGEVLEWITRSQETSEAIVEAFISLPLEGREDIEGRTPQELVKDEEGRNKLKSYLDELELLIKFSFANDPNNFTLDEIKAIKKRLGYEVKDESLLLDGVEKLLVEKMPNHDLLGEEVVDAVFLWRDYKQEIDSWSGSDRAWAAAVEYTIGSISFSTLEHTQSELSEIYNVSVNEISKRYQTIAETLGIEVNDFQWVLN</sequence>
<evidence type="ECO:0008006" key="3">
    <source>
        <dbReference type="Google" id="ProtNLM"/>
    </source>
</evidence>
<dbReference type="AlphaFoldDB" id="A0A939BPA4"/>
<dbReference type="InterPro" id="IPR004027">
    <property type="entry name" value="SEC_C_motif"/>
</dbReference>
<reference evidence="1" key="1">
    <citation type="submission" date="2021-01" db="EMBL/GenBank/DDBJ databases">
        <title>Genomic Encyclopedia of Type Strains, Phase IV (KMG-IV): sequencing the most valuable type-strain genomes for metagenomic binning, comparative biology and taxonomic classification.</title>
        <authorList>
            <person name="Goeker M."/>
        </authorList>
    </citation>
    <scope>NUCLEOTIDE SEQUENCE</scope>
    <source>
        <strain evidence="1">DSM 23230</strain>
    </source>
</reference>